<dbReference type="Proteomes" id="UP000326759">
    <property type="component" value="Unassembled WGS sequence"/>
</dbReference>
<evidence type="ECO:0000313" key="2">
    <source>
        <dbReference type="Proteomes" id="UP000326759"/>
    </source>
</evidence>
<gene>
    <name evidence="1" type="ORF">Anas_11458</name>
</gene>
<protein>
    <submittedName>
        <fullName evidence="1">Uncharacterized protein</fullName>
    </submittedName>
</protein>
<organism evidence="1 2">
    <name type="scientific">Armadillidium nasatum</name>
    <dbReference type="NCBI Taxonomy" id="96803"/>
    <lineage>
        <taxon>Eukaryota</taxon>
        <taxon>Metazoa</taxon>
        <taxon>Ecdysozoa</taxon>
        <taxon>Arthropoda</taxon>
        <taxon>Crustacea</taxon>
        <taxon>Multicrustacea</taxon>
        <taxon>Malacostraca</taxon>
        <taxon>Eumalacostraca</taxon>
        <taxon>Peracarida</taxon>
        <taxon>Isopoda</taxon>
        <taxon>Oniscidea</taxon>
        <taxon>Crinocheta</taxon>
        <taxon>Armadillidiidae</taxon>
        <taxon>Armadillidium</taxon>
    </lineage>
</organism>
<feature type="non-terminal residue" evidence="1">
    <location>
        <position position="167"/>
    </location>
</feature>
<dbReference type="AlphaFoldDB" id="A0A5N5T5X3"/>
<dbReference type="EMBL" id="SEYY01008760">
    <property type="protein sequence ID" value="KAB7502033.1"/>
    <property type="molecule type" value="Genomic_DNA"/>
</dbReference>
<comment type="caution">
    <text evidence="1">The sequence shown here is derived from an EMBL/GenBank/DDBJ whole genome shotgun (WGS) entry which is preliminary data.</text>
</comment>
<reference evidence="1 2" key="1">
    <citation type="journal article" date="2019" name="PLoS Biol.">
        <title>Sex chromosomes control vertical transmission of feminizing Wolbachia symbionts in an isopod.</title>
        <authorList>
            <person name="Becking T."/>
            <person name="Chebbi M.A."/>
            <person name="Giraud I."/>
            <person name="Moumen B."/>
            <person name="Laverre T."/>
            <person name="Caubet Y."/>
            <person name="Peccoud J."/>
            <person name="Gilbert C."/>
            <person name="Cordaux R."/>
        </authorList>
    </citation>
    <scope>NUCLEOTIDE SEQUENCE [LARGE SCALE GENOMIC DNA]</scope>
    <source>
        <strain evidence="1">ANa2</strain>
        <tissue evidence="1">Whole body excluding digestive tract and cuticle</tissue>
    </source>
</reference>
<accession>A0A5N5T5X3</accession>
<sequence>MNELYVQGYRLLSLLTQGVESGLKINDQKCVLVLFQSSIKSYLKTIHSLLWGVGPPSAAALEDFGIIKDSKEDEVTVQKYALQDLSIFSLPVFQKENFKDCKGLDYLLKNTLLPVIQNRHDFMSRNLLETLANTYGLRRQLKVLVSAVLLDSSCAAMHEFYSNLFHK</sequence>
<evidence type="ECO:0000313" key="1">
    <source>
        <dbReference type="EMBL" id="KAB7502033.1"/>
    </source>
</evidence>
<proteinExistence type="predicted"/>
<name>A0A5N5T5X3_9CRUS</name>
<keyword evidence="2" id="KW-1185">Reference proteome</keyword>